<dbReference type="Proteomes" id="UP000566819">
    <property type="component" value="Unassembled WGS sequence"/>
</dbReference>
<organism evidence="2 3">
    <name type="scientific">Cudoniella acicularis</name>
    <dbReference type="NCBI Taxonomy" id="354080"/>
    <lineage>
        <taxon>Eukaryota</taxon>
        <taxon>Fungi</taxon>
        <taxon>Dikarya</taxon>
        <taxon>Ascomycota</taxon>
        <taxon>Pezizomycotina</taxon>
        <taxon>Leotiomycetes</taxon>
        <taxon>Helotiales</taxon>
        <taxon>Tricladiaceae</taxon>
        <taxon>Cudoniella</taxon>
    </lineage>
</organism>
<proteinExistence type="predicted"/>
<accession>A0A8H4RE88</accession>
<comment type="caution">
    <text evidence="2">The sequence shown here is derived from an EMBL/GenBank/DDBJ whole genome shotgun (WGS) entry which is preliminary data.</text>
</comment>
<dbReference type="AlphaFoldDB" id="A0A8H4RE88"/>
<evidence type="ECO:0000313" key="2">
    <source>
        <dbReference type="EMBL" id="KAF4627099.1"/>
    </source>
</evidence>
<reference evidence="2 3" key="1">
    <citation type="submission" date="2020-03" db="EMBL/GenBank/DDBJ databases">
        <title>Draft Genome Sequence of Cudoniella acicularis.</title>
        <authorList>
            <person name="Buettner E."/>
            <person name="Kellner H."/>
        </authorList>
    </citation>
    <scope>NUCLEOTIDE SEQUENCE [LARGE SCALE GENOMIC DNA]</scope>
    <source>
        <strain evidence="2 3">DSM 108380</strain>
    </source>
</reference>
<name>A0A8H4RE88_9HELO</name>
<keyword evidence="3" id="KW-1185">Reference proteome</keyword>
<sequence>MPDLESVEGVKVPLAAHEPPLVTPKSPRTRPMPMSTWRMRKSLELNFGLGPDALIQPILTSCLASENFKNSTLVWGNAVWFNTVEQVTQENDHLHTYNLDNVPNTVNKSGAIPIESRMSVALIKAENQAWYVDGNLHDRDIAVFVEVHVEE</sequence>
<protein>
    <submittedName>
        <fullName evidence="2">Uncharacterized protein</fullName>
    </submittedName>
</protein>
<evidence type="ECO:0000256" key="1">
    <source>
        <dbReference type="SAM" id="MobiDB-lite"/>
    </source>
</evidence>
<gene>
    <name evidence="2" type="ORF">G7Y89_g11057</name>
</gene>
<feature type="region of interest" description="Disordered" evidence="1">
    <location>
        <begin position="1"/>
        <end position="32"/>
    </location>
</feature>
<dbReference type="EMBL" id="JAAMPI010001027">
    <property type="protein sequence ID" value="KAF4627099.1"/>
    <property type="molecule type" value="Genomic_DNA"/>
</dbReference>
<evidence type="ECO:0000313" key="3">
    <source>
        <dbReference type="Proteomes" id="UP000566819"/>
    </source>
</evidence>